<evidence type="ECO:0000313" key="3">
    <source>
        <dbReference type="EMBL" id="ERP30675.1"/>
    </source>
</evidence>
<evidence type="ECO:0000313" key="4">
    <source>
        <dbReference type="Proteomes" id="UP000017148"/>
    </source>
</evidence>
<dbReference type="Pfam" id="PF00583">
    <property type="entry name" value="Acetyltransf_1"/>
    <property type="match status" value="1"/>
</dbReference>
<comment type="caution">
    <text evidence="3">The sequence shown here is derived from an EMBL/GenBank/DDBJ whole genome shotgun (WGS) entry which is preliminary data.</text>
</comment>
<feature type="transmembrane region" description="Helical" evidence="1">
    <location>
        <begin position="274"/>
        <end position="295"/>
    </location>
</feature>
<feature type="transmembrane region" description="Helical" evidence="1">
    <location>
        <begin position="90"/>
        <end position="110"/>
    </location>
</feature>
<dbReference type="RefSeq" id="WP_022637838.1">
    <property type="nucleotide sequence ID" value="NZ_ASJR01000049.1"/>
</dbReference>
<dbReference type="EMBL" id="ASJR01000049">
    <property type="protein sequence ID" value="ERP30675.1"/>
    <property type="molecule type" value="Genomic_DNA"/>
</dbReference>
<dbReference type="Proteomes" id="UP000017148">
    <property type="component" value="Unassembled WGS sequence"/>
</dbReference>
<dbReference type="GO" id="GO:0016747">
    <property type="term" value="F:acyltransferase activity, transferring groups other than amino-acyl groups"/>
    <property type="evidence" value="ECO:0007669"/>
    <property type="project" value="InterPro"/>
</dbReference>
<sequence>MAEAGEQVAGVCLIRVVSLPGKKRVGYVSWLMSDPAFRGQGVAQRLVDTATNYLESLGCHEICTMVEGYNTASSNRFFRVGYRRLSGSDLLRAWGVIHTLVLWWKTHFFFAPGHFFWVKGCVPKEAGRYGAVHTIFFHGLLCTAIALFRGEMFGMSPPEHGFAWFFPATVAATLLFSLRHGVLRYVGGLKRSECVYRPWSGGVGITIITALLGYVFPLPGGLYPRLQEWSTAHYTARFGRAAMVYTMLLTALLWLSSFSMVSFPTVFLQQTAGFFLFMGIPLLLFDTVFACAPFAGFTARRLYDWHRGIWGVCALCGLATFFFL</sequence>
<dbReference type="SUPFAM" id="SSF55729">
    <property type="entry name" value="Acyl-CoA N-acyltransferases (Nat)"/>
    <property type="match status" value="1"/>
</dbReference>
<dbReference type="eggNOG" id="COG0456">
    <property type="taxonomic scope" value="Bacteria"/>
</dbReference>
<keyword evidence="4" id="KW-1185">Reference proteome</keyword>
<feature type="transmembrane region" description="Helical" evidence="1">
    <location>
        <begin position="130"/>
        <end position="150"/>
    </location>
</feature>
<dbReference type="CDD" id="cd04301">
    <property type="entry name" value="NAT_SF"/>
    <property type="match status" value="1"/>
</dbReference>
<keyword evidence="1" id="KW-0472">Membrane</keyword>
<feature type="transmembrane region" description="Helical" evidence="1">
    <location>
        <begin position="244"/>
        <end position="268"/>
    </location>
</feature>
<evidence type="ECO:0000259" key="2">
    <source>
        <dbReference type="PROSITE" id="PS51186"/>
    </source>
</evidence>
<keyword evidence="3" id="KW-0012">Acyltransferase</keyword>
<name>U7D8C5_9BACT</name>
<dbReference type="Gene3D" id="3.40.630.30">
    <property type="match status" value="1"/>
</dbReference>
<feature type="domain" description="N-acetyltransferase" evidence="2">
    <location>
        <begin position="1"/>
        <end position="103"/>
    </location>
</feature>
<dbReference type="InterPro" id="IPR000182">
    <property type="entry name" value="GNAT_dom"/>
</dbReference>
<feature type="transmembrane region" description="Helical" evidence="1">
    <location>
        <begin position="307"/>
        <end position="323"/>
    </location>
</feature>
<dbReference type="STRING" id="1313304.CALK_2524"/>
<keyword evidence="1" id="KW-0812">Transmembrane</keyword>
<reference evidence="3 4" key="1">
    <citation type="journal article" date="2013" name="Environ. Microbiol.">
        <title>Genome analysis of Chitinivibrio alkaliphilus gen. nov., sp. nov., a novel extremely haloalkaliphilic anaerobic chitinolytic bacterium from the candidate phylum Termite Group 3.</title>
        <authorList>
            <person name="Sorokin D.Y."/>
            <person name="Gumerov V.M."/>
            <person name="Rakitin A.L."/>
            <person name="Beletsky A.V."/>
            <person name="Damste J.S."/>
            <person name="Muyzer G."/>
            <person name="Mardanov A.V."/>
            <person name="Ravin N.V."/>
        </authorList>
    </citation>
    <scope>NUCLEOTIDE SEQUENCE [LARGE SCALE GENOMIC DNA]</scope>
    <source>
        <strain evidence="3 4">ACht1</strain>
    </source>
</reference>
<accession>U7D8C5</accession>
<feature type="transmembrane region" description="Helical" evidence="1">
    <location>
        <begin position="202"/>
        <end position="223"/>
    </location>
</feature>
<gene>
    <name evidence="3" type="ORF">CALK_2524</name>
</gene>
<dbReference type="AlphaFoldDB" id="U7D8C5"/>
<keyword evidence="1" id="KW-1133">Transmembrane helix</keyword>
<organism evidence="3 4">
    <name type="scientific">Chitinivibrio alkaliphilus ACht1</name>
    <dbReference type="NCBI Taxonomy" id="1313304"/>
    <lineage>
        <taxon>Bacteria</taxon>
        <taxon>Pseudomonadati</taxon>
        <taxon>Fibrobacterota</taxon>
        <taxon>Chitinivibrionia</taxon>
        <taxon>Chitinivibrionales</taxon>
        <taxon>Chitinivibrionaceae</taxon>
        <taxon>Chitinivibrio</taxon>
    </lineage>
</organism>
<protein>
    <submittedName>
        <fullName evidence="3">N-Acyltransferase superfamily protein</fullName>
    </submittedName>
</protein>
<dbReference type="PROSITE" id="PS51186">
    <property type="entry name" value="GNAT"/>
    <property type="match status" value="1"/>
</dbReference>
<keyword evidence="3" id="KW-0808">Transferase</keyword>
<evidence type="ECO:0000256" key="1">
    <source>
        <dbReference type="SAM" id="Phobius"/>
    </source>
</evidence>
<proteinExistence type="predicted"/>
<dbReference type="InterPro" id="IPR016181">
    <property type="entry name" value="Acyl_CoA_acyltransferase"/>
</dbReference>
<feature type="transmembrane region" description="Helical" evidence="1">
    <location>
        <begin position="162"/>
        <end position="182"/>
    </location>
</feature>